<dbReference type="InterPro" id="IPR038763">
    <property type="entry name" value="DHH_sf"/>
</dbReference>
<dbReference type="InterPro" id="IPR051673">
    <property type="entry name" value="SSDNA_exonuclease_RecJ"/>
</dbReference>
<dbReference type="NCBIfam" id="TIGR00644">
    <property type="entry name" value="recJ"/>
    <property type="match status" value="1"/>
</dbReference>
<dbReference type="GO" id="GO:0006310">
    <property type="term" value="P:DNA recombination"/>
    <property type="evidence" value="ECO:0007669"/>
    <property type="project" value="InterPro"/>
</dbReference>
<organism evidence="9 10">
    <name type="scientific">Pseudohalioglobus lutimaris</name>
    <dbReference type="NCBI Taxonomy" id="1737061"/>
    <lineage>
        <taxon>Bacteria</taxon>
        <taxon>Pseudomonadati</taxon>
        <taxon>Pseudomonadota</taxon>
        <taxon>Gammaproteobacteria</taxon>
        <taxon>Cellvibrionales</taxon>
        <taxon>Halieaceae</taxon>
        <taxon>Pseudohalioglobus</taxon>
    </lineage>
</organism>
<dbReference type="Proteomes" id="UP000235005">
    <property type="component" value="Unassembled WGS sequence"/>
</dbReference>
<dbReference type="GO" id="GO:0006281">
    <property type="term" value="P:DNA repair"/>
    <property type="evidence" value="ECO:0007669"/>
    <property type="project" value="InterPro"/>
</dbReference>
<dbReference type="PANTHER" id="PTHR30255:SF2">
    <property type="entry name" value="SINGLE-STRANDED-DNA-SPECIFIC EXONUCLEASE RECJ"/>
    <property type="match status" value="1"/>
</dbReference>
<feature type="domain" description="DDH" evidence="6">
    <location>
        <begin position="72"/>
        <end position="231"/>
    </location>
</feature>
<evidence type="ECO:0000259" key="8">
    <source>
        <dbReference type="Pfam" id="PF17768"/>
    </source>
</evidence>
<evidence type="ECO:0000259" key="7">
    <source>
        <dbReference type="Pfam" id="PF02272"/>
    </source>
</evidence>
<dbReference type="InterPro" id="IPR004610">
    <property type="entry name" value="RecJ"/>
</dbReference>
<dbReference type="InterPro" id="IPR001667">
    <property type="entry name" value="DDH_dom"/>
</dbReference>
<keyword evidence="5 9" id="KW-0269">Exonuclease</keyword>
<dbReference type="Pfam" id="PF02272">
    <property type="entry name" value="DHHA1"/>
    <property type="match status" value="1"/>
</dbReference>
<keyword evidence="10" id="KW-1185">Reference proteome</keyword>
<evidence type="ECO:0000313" key="9">
    <source>
        <dbReference type="EMBL" id="PLW68084.1"/>
    </source>
</evidence>
<dbReference type="GO" id="GO:0008409">
    <property type="term" value="F:5'-3' exonuclease activity"/>
    <property type="evidence" value="ECO:0007669"/>
    <property type="project" value="InterPro"/>
</dbReference>
<accession>A0A2N5X0S3</accession>
<evidence type="ECO:0000259" key="6">
    <source>
        <dbReference type="Pfam" id="PF01368"/>
    </source>
</evidence>
<dbReference type="InterPro" id="IPR003156">
    <property type="entry name" value="DHHA1_dom"/>
</dbReference>
<dbReference type="Gene3D" id="3.90.1640.30">
    <property type="match status" value="1"/>
</dbReference>
<keyword evidence="3" id="KW-0540">Nuclease</keyword>
<evidence type="ECO:0000313" key="10">
    <source>
        <dbReference type="Proteomes" id="UP000235005"/>
    </source>
</evidence>
<dbReference type="FunFam" id="3.90.1640.30:FF:000001">
    <property type="entry name" value="Single-stranded-DNA-specific exonuclease RecJ"/>
    <property type="match status" value="1"/>
</dbReference>
<feature type="domain" description="DHHA1" evidence="7">
    <location>
        <begin position="358"/>
        <end position="448"/>
    </location>
</feature>
<name>A0A2N5X0S3_9GAMM</name>
<evidence type="ECO:0000256" key="4">
    <source>
        <dbReference type="ARBA" id="ARBA00022801"/>
    </source>
</evidence>
<dbReference type="SUPFAM" id="SSF64182">
    <property type="entry name" value="DHH phosphoesterases"/>
    <property type="match status" value="1"/>
</dbReference>
<dbReference type="RefSeq" id="WP_084179906.1">
    <property type="nucleotide sequence ID" value="NZ_PKUS01000019.1"/>
</dbReference>
<dbReference type="Pfam" id="PF01368">
    <property type="entry name" value="DHH"/>
    <property type="match status" value="1"/>
</dbReference>
<evidence type="ECO:0000256" key="3">
    <source>
        <dbReference type="ARBA" id="ARBA00022722"/>
    </source>
</evidence>
<keyword evidence="4" id="KW-0378">Hydrolase</keyword>
<reference evidence="9 10" key="1">
    <citation type="submission" date="2018-01" db="EMBL/GenBank/DDBJ databases">
        <title>The draft genome sequence of Halioglobus lutimaris HF004.</title>
        <authorList>
            <person name="Du Z.-J."/>
            <person name="Shi M.-J."/>
        </authorList>
    </citation>
    <scope>NUCLEOTIDE SEQUENCE [LARGE SCALE GENOMIC DNA]</scope>
    <source>
        <strain evidence="9 10">HF004</strain>
    </source>
</reference>
<protein>
    <recommendedName>
        <fullName evidence="2">Single-stranded-DNA-specific exonuclease RecJ</fullName>
    </recommendedName>
</protein>
<dbReference type="InterPro" id="IPR041122">
    <property type="entry name" value="RecJ_OB"/>
</dbReference>
<dbReference type="AlphaFoldDB" id="A0A2N5X0S3"/>
<comment type="similarity">
    <text evidence="1">Belongs to the RecJ family.</text>
</comment>
<evidence type="ECO:0000256" key="5">
    <source>
        <dbReference type="ARBA" id="ARBA00022839"/>
    </source>
</evidence>
<evidence type="ECO:0000256" key="2">
    <source>
        <dbReference type="ARBA" id="ARBA00019841"/>
    </source>
</evidence>
<dbReference type="GO" id="GO:0003676">
    <property type="term" value="F:nucleic acid binding"/>
    <property type="evidence" value="ECO:0007669"/>
    <property type="project" value="InterPro"/>
</dbReference>
<sequence length="576" mass="62585">MQKLIRRREANPGVDWAEGGLHPLLARVYTGRGVAAPDELELGLGHLVLPDKLLHADRAAILLADALAADKHILIVGDYDADGATSTALAVSVLRDFGCRHVSYLVPNRFEYGYGLTPEIVELAITNGSPDIIVTVDNGISSIEGVAAARDAGIRTLITDHHLAGTTLPDAEVIVNPNQPGCEFPSKNLAGVGVIFYIMLALRAELRRRDWFAGRKEPNLSQYADLVALGTVADVVPLDRNNRILVAAGLQRIRKSQARPGIMALLEVASRSPHNVVASDLGFAVGPRINAAGRLDDISVGIECLLQHDHAAARALAAELHQKNQDRRLIEADMQQQALQLLDQITVETESAPVAMTLYQPDWHQGVIGILASRIKDRLHRPTIAFADGDAGEIKGSARSIPGIHIRDILDAVATRHPGMILKFGGHAMAAGLSIPRDAYAAFHDAFVAEVELHAEEVMLQAVIESDGELAPDDFNLELASALRFAGPWGQHFPEPVFDGVFDIINQRLVGEKHLKLVLSHPDSAQLLDVIAFNIDPQEWPNQTLSRVHLAYRLDVNEFRGRRSVQLVAEHLSAAE</sequence>
<evidence type="ECO:0000256" key="1">
    <source>
        <dbReference type="ARBA" id="ARBA00005915"/>
    </source>
</evidence>
<feature type="domain" description="RecJ OB" evidence="8">
    <location>
        <begin position="467"/>
        <end position="570"/>
    </location>
</feature>
<dbReference type="PANTHER" id="PTHR30255">
    <property type="entry name" value="SINGLE-STRANDED-DNA-SPECIFIC EXONUCLEASE RECJ"/>
    <property type="match status" value="1"/>
</dbReference>
<dbReference type="Gene3D" id="3.10.310.30">
    <property type="match status" value="1"/>
</dbReference>
<proteinExistence type="inferred from homology"/>
<comment type="caution">
    <text evidence="9">The sequence shown here is derived from an EMBL/GenBank/DDBJ whole genome shotgun (WGS) entry which is preliminary data.</text>
</comment>
<gene>
    <name evidence="9" type="primary">recJ</name>
    <name evidence="9" type="ORF">C0039_14075</name>
</gene>
<dbReference type="Pfam" id="PF17768">
    <property type="entry name" value="RecJ_OB"/>
    <property type="match status" value="1"/>
</dbReference>
<dbReference type="EMBL" id="PKUS01000019">
    <property type="protein sequence ID" value="PLW68084.1"/>
    <property type="molecule type" value="Genomic_DNA"/>
</dbReference>